<evidence type="ECO:0000256" key="1">
    <source>
        <dbReference type="ARBA" id="ARBA00004123"/>
    </source>
</evidence>
<proteinExistence type="predicted"/>
<dbReference type="OrthoDB" id="6489574at2759"/>
<organism evidence="10 11">
    <name type="scientific">Varroa destructor</name>
    <name type="common">Honeybee mite</name>
    <dbReference type="NCBI Taxonomy" id="109461"/>
    <lineage>
        <taxon>Eukaryota</taxon>
        <taxon>Metazoa</taxon>
        <taxon>Ecdysozoa</taxon>
        <taxon>Arthropoda</taxon>
        <taxon>Chelicerata</taxon>
        <taxon>Arachnida</taxon>
        <taxon>Acari</taxon>
        <taxon>Parasitiformes</taxon>
        <taxon>Mesostigmata</taxon>
        <taxon>Gamasina</taxon>
        <taxon>Dermanyssoidea</taxon>
        <taxon>Varroidae</taxon>
        <taxon>Varroa</taxon>
    </lineage>
</organism>
<feature type="domain" description="BED-type" evidence="9">
    <location>
        <begin position="66"/>
        <end position="114"/>
    </location>
</feature>
<dbReference type="KEGG" id="vde:111246462"/>
<dbReference type="GO" id="GO:0006357">
    <property type="term" value="P:regulation of transcription by RNA polymerase II"/>
    <property type="evidence" value="ECO:0007669"/>
    <property type="project" value="TreeGrafter"/>
</dbReference>
<dbReference type="GO" id="GO:0046983">
    <property type="term" value="F:protein dimerization activity"/>
    <property type="evidence" value="ECO:0007669"/>
    <property type="project" value="InterPro"/>
</dbReference>
<dbReference type="RefSeq" id="XP_022651826.1">
    <property type="nucleotide sequence ID" value="XM_022796091.1"/>
</dbReference>
<evidence type="ECO:0000256" key="3">
    <source>
        <dbReference type="ARBA" id="ARBA00022771"/>
    </source>
</evidence>
<dbReference type="InterPro" id="IPR052717">
    <property type="entry name" value="Vacuolar_transposase_reg"/>
</dbReference>
<feature type="region of interest" description="Disordered" evidence="8">
    <location>
        <begin position="21"/>
        <end position="42"/>
    </location>
</feature>
<dbReference type="InParanoid" id="A0A7M7MCE4"/>
<protein>
    <recommendedName>
        <fullName evidence="9">BED-type domain-containing protein</fullName>
    </recommendedName>
</protein>
<evidence type="ECO:0000256" key="7">
    <source>
        <dbReference type="PROSITE-ProRule" id="PRU00027"/>
    </source>
</evidence>
<evidence type="ECO:0000256" key="4">
    <source>
        <dbReference type="ARBA" id="ARBA00022833"/>
    </source>
</evidence>
<dbReference type="EnsemblMetazoa" id="XM_022796090">
    <property type="protein sequence ID" value="XP_022651825"/>
    <property type="gene ID" value="LOC111246462"/>
</dbReference>
<dbReference type="SUPFAM" id="SSF140996">
    <property type="entry name" value="Hermes dimerisation domain"/>
    <property type="match status" value="1"/>
</dbReference>
<dbReference type="GeneID" id="111246462"/>
<dbReference type="InterPro" id="IPR012337">
    <property type="entry name" value="RNaseH-like_sf"/>
</dbReference>
<dbReference type="InterPro" id="IPR008906">
    <property type="entry name" value="HATC_C_dom"/>
</dbReference>
<dbReference type="OMA" id="KENDEYE"/>
<dbReference type="EnsemblMetazoa" id="XM_022796091">
    <property type="protein sequence ID" value="XP_022651826"/>
    <property type="gene ID" value="LOC111246462"/>
</dbReference>
<dbReference type="SMART" id="SM00614">
    <property type="entry name" value="ZnF_BED"/>
    <property type="match status" value="1"/>
</dbReference>
<keyword evidence="2" id="KW-0479">Metal-binding</keyword>
<evidence type="ECO:0000256" key="8">
    <source>
        <dbReference type="SAM" id="MobiDB-lite"/>
    </source>
</evidence>
<evidence type="ECO:0000256" key="6">
    <source>
        <dbReference type="ARBA" id="ARBA00023242"/>
    </source>
</evidence>
<dbReference type="GO" id="GO:0005634">
    <property type="term" value="C:nucleus"/>
    <property type="evidence" value="ECO:0007669"/>
    <property type="project" value="UniProtKB-SubCell"/>
</dbReference>
<keyword evidence="11" id="KW-1185">Reference proteome</keyword>
<dbReference type="Gene3D" id="1.10.10.1070">
    <property type="entry name" value="Zinc finger, BED domain-containing"/>
    <property type="match status" value="1"/>
</dbReference>
<dbReference type="Proteomes" id="UP000594260">
    <property type="component" value="Unplaced"/>
</dbReference>
<evidence type="ECO:0000256" key="5">
    <source>
        <dbReference type="ARBA" id="ARBA00023125"/>
    </source>
</evidence>
<evidence type="ECO:0000313" key="10">
    <source>
        <dbReference type="EnsemblMetazoa" id="XP_022651825"/>
    </source>
</evidence>
<dbReference type="PROSITE" id="PS50808">
    <property type="entry name" value="ZF_BED"/>
    <property type="match status" value="1"/>
</dbReference>
<dbReference type="PANTHER" id="PTHR46169">
    <property type="entry name" value="DNA REPLICATION-RELATED ELEMENT FACTOR, ISOFORM A"/>
    <property type="match status" value="1"/>
</dbReference>
<reference evidence="10" key="1">
    <citation type="submission" date="2021-01" db="UniProtKB">
        <authorList>
            <consortium name="EnsemblMetazoa"/>
        </authorList>
    </citation>
    <scope>IDENTIFICATION</scope>
</reference>
<feature type="compositionally biased region" description="Basic and acidic residues" evidence="8">
    <location>
        <begin position="145"/>
        <end position="157"/>
    </location>
</feature>
<feature type="region of interest" description="Disordered" evidence="8">
    <location>
        <begin position="130"/>
        <end position="177"/>
    </location>
</feature>
<dbReference type="GO" id="GO:0003677">
    <property type="term" value="F:DNA binding"/>
    <property type="evidence" value="ECO:0007669"/>
    <property type="project" value="UniProtKB-KW"/>
</dbReference>
<accession>A0A7M7MCE4</accession>
<keyword evidence="4" id="KW-0862">Zinc</keyword>
<name>A0A7M7MCE4_VARDE</name>
<evidence type="ECO:0000256" key="2">
    <source>
        <dbReference type="ARBA" id="ARBA00022723"/>
    </source>
</evidence>
<dbReference type="InterPro" id="IPR003656">
    <property type="entry name" value="Znf_BED"/>
</dbReference>
<evidence type="ECO:0000313" key="11">
    <source>
        <dbReference type="Proteomes" id="UP000594260"/>
    </source>
</evidence>
<dbReference type="Pfam" id="PF05699">
    <property type="entry name" value="Dimer_Tnp_hAT"/>
    <property type="match status" value="1"/>
</dbReference>
<keyword evidence="3 7" id="KW-0863">Zinc-finger</keyword>
<dbReference type="RefSeq" id="XP_022651825.1">
    <property type="nucleotide sequence ID" value="XM_022796090.1"/>
</dbReference>
<dbReference type="AlphaFoldDB" id="A0A7M7MCE4"/>
<dbReference type="SUPFAM" id="SSF53098">
    <property type="entry name" value="Ribonuclease H-like"/>
    <property type="match status" value="1"/>
</dbReference>
<dbReference type="GO" id="GO:0008270">
    <property type="term" value="F:zinc ion binding"/>
    <property type="evidence" value="ECO:0007669"/>
    <property type="project" value="UniProtKB-KW"/>
</dbReference>
<keyword evidence="6" id="KW-0539">Nucleus</keyword>
<comment type="subcellular location">
    <subcellularLocation>
        <location evidence="1">Nucleus</location>
    </subcellularLocation>
</comment>
<evidence type="ECO:0000259" key="9">
    <source>
        <dbReference type="PROSITE" id="PS50808"/>
    </source>
</evidence>
<keyword evidence="5" id="KW-0238">DNA-binding</keyword>
<sequence>MLPVSVTGSPPVISHLLEDTSSSSLLQPQDEPPKRQQTGGYTTQQIQKKIQCGVYHVVLKRTSDEKRKSVIWETFGEILDQDNSRIAEHVACSKCHKVYRFLPHKTGTSNILKHRCQSLLHLMPSVPPVGSSESLRAVKLRRKKDPPSSRKDRDRSSLSEAAAPSARPGTPSSIVSPCISDANQRQLRCIKETLTKETVCFVCSDLLPLDVVFRPGLSGLLQACVDLGVKYGQFEVAHTMPSPVVLRQRLRILASECRRKLSAELKGLLNTIGGSLSLQYPRDILRWSRNVPWVRSTNSEGQKGNERKHSALPRSVDRISSEIMYGTFYNCTWKDPETKAEHFIVTLHSMQNFSKVTRCLRMAEWDAEYRLTCDNMVGVLYQTLKDYDLHDFFHRLVYVTDQDSELVTALGTATRLSCVTSAINAVLEFTLQVDNADVASDVYCLWNYCVILVSHLQRTNLHDLLDNPIYRPKDTSCWVNRLEFLQSILSQWGQITKALGTTDEEAQYTSPINISLLEEIVKFITPFRQAIRDLSESRKPTLHLVVVWYTRLVKEMQPENTDSILINTLKTHARMYLMQMEVHQLHRIALFLHPKLKSLKLLQDDGLKLSVQAEVRSMLSAQVINCYMEANTTSNQVTLQKSSTAGVPTVNGVGARRSTGGLLTLSDLEDTSDDDGSQFDSDEVNKYLLLRVPKTPAGTEFDLLKWWAAHELELPRLSRVAQFVHSIPASHRSRASLCPATVDYPELADDMILLNTCMV</sequence>
<dbReference type="PANTHER" id="PTHR46169:SF29">
    <property type="entry name" value="DNA REPLICATION-RELATED ELEMENT FACTOR, ISOFORM A"/>
    <property type="match status" value="1"/>
</dbReference>